<dbReference type="NCBIfam" id="NF012211">
    <property type="entry name" value="tand_rpt_95"/>
    <property type="match status" value="3"/>
</dbReference>
<dbReference type="Pfam" id="PF17963">
    <property type="entry name" value="Big_9"/>
    <property type="match status" value="3"/>
</dbReference>
<dbReference type="Pfam" id="PF00395">
    <property type="entry name" value="SLH"/>
    <property type="match status" value="3"/>
</dbReference>
<feature type="signal peptide" evidence="2">
    <location>
        <begin position="1"/>
        <end position="31"/>
    </location>
</feature>
<feature type="chain" id="PRO_5016346291" description="SLH domain-containing protein" evidence="2">
    <location>
        <begin position="32"/>
        <end position="1502"/>
    </location>
</feature>
<dbReference type="PANTHER" id="PTHR43308">
    <property type="entry name" value="OUTER MEMBRANE PROTEIN ALPHA-RELATED"/>
    <property type="match status" value="1"/>
</dbReference>
<keyword evidence="2" id="KW-0732">Signal</keyword>
<organism evidence="4 5">
    <name type="scientific">Paenibacillus contaminans</name>
    <dbReference type="NCBI Taxonomy" id="450362"/>
    <lineage>
        <taxon>Bacteria</taxon>
        <taxon>Bacillati</taxon>
        <taxon>Bacillota</taxon>
        <taxon>Bacilli</taxon>
        <taxon>Bacillales</taxon>
        <taxon>Paenibacillaceae</taxon>
        <taxon>Paenibacillus</taxon>
    </lineage>
</organism>
<keyword evidence="5" id="KW-1185">Reference proteome</keyword>
<dbReference type="InterPro" id="IPR051465">
    <property type="entry name" value="Cell_Envelope_Struct_Comp"/>
</dbReference>
<evidence type="ECO:0000313" key="4">
    <source>
        <dbReference type="EMBL" id="RAV21273.1"/>
    </source>
</evidence>
<dbReference type="RefSeq" id="WP_113030977.1">
    <property type="nucleotide sequence ID" value="NZ_QMFB01000005.1"/>
</dbReference>
<dbReference type="Proteomes" id="UP000250369">
    <property type="component" value="Unassembled WGS sequence"/>
</dbReference>
<gene>
    <name evidence="4" type="ORF">DQG23_11485</name>
</gene>
<sequence>MGIRRPLFQLCHWLVCLTLVGGLFPVMAAQAAPGPGTTHRQYVESEADFMNPERGFEFDFDPSLPQYEAAKSREAGYSIAFWNIDLEAFRSAPLDAAFLDGLEQGFVQVRQAGIKVQMNFAYGTTGQDAPKETVLGHIEQLKPLLTGNADVIVSAQAGFIGAFGAWTSSSNDLADPATARLIVQALLDALPDNRMIQIPWHVSKESLYPNNNTPLQPAEAFSGSDRARIGYFNNTFLNDSYAAGVKQYIADDTRFTPIGGQTGPNPPRSDAVNAIPEMAAMHYSYLYAGWHPAVYQAWKDQGKYEEIGKRLGYRFVLDEAGWTSGFRPGRTATIELDVRNVGFAAMFNPRPVYLVLDGAAGRFDIPLEGIDPRRWSPGETTPITAEFQVPAAVPPGEYKLALWMPDEDARIQARPEYAVRLANENVWDAIKGYNVLADQVTVLAPEQNSAPVVTDAAYAVWENTAVNGTLPAADADGDPLTFSIVQNGQKGTATLTDAVNGMFAYTPNAGTTGTDTFTFQVHDGAAASNIGAVTVTIRSIMDIPAPGYGEYTESFEDFLNPERGFTYYFQPGDPLYEADQARALGYSIDHWNVQLDAFRSGPISQSFLDQLNSAFDKVRQAGIKVVLRFNYDFSAIGNDAPKNVVLGHLEQLKPVLTDNADVLAVMQAGFVGAWGEWHTSQNNLDQPANAVPIMEAILDALPANRMVQSRTPAKKEELFPNGGVPLQPAEAFSGSVRARIGHHNDCFVASYNDVGTYPIDAVEQWKDYVWGDTRYTPHGGETCAPSSYAHSSKAIPEMEKLHTSYLFSGWHPAVYQGWKDQGKFDEISRRLGYRLVLDNAGWTKRFRPGQTASVELNLRNVGFAAMFNERPVYIVLDGAGGRFNFPLPDADPRWWAPGEATNVTAQFQVPANVPPGDYKLALWLPDDAESIRNRPEYAVRLANEGVWDENKGYNVIAEHLAVLAPEQNTAPEAADQALQTAANTPVSGMLLASDGDSDSLTFSIVTNGQKGTAAITDAATGAFTYTPLAGQSGTDTFTFRANDGRSDSNVATVTVTIEPGAEPSNQAPVAQDGAVTTQANKAVSGAVGASDADGDTLAYSIVTNGLKGTSVILASGTFVYTPNPGATGTDTFTFRAYDGKEYSNIATVTVTIQSPSPIEGGGGQSGGDGSGTGTSGGGDGGNGVKSAAPGTLAIPAGGSGTVSLGEDISVSVPAGASDRELRIAIRKTEEEAVPANGQRKLLSAVFELENGLELNLQKPATVTVKFDASQLGRNQRVAVFRYDEAKKAWLELESVITGNQATVSLEQFGRLAVFAIDEAPSVPAMTLTDMKGHWAEQQIRQAVSDGIVDGYEDGTFKPDATVTRAEFTVLLARALQLPDGSSDLTFTDREQIGPWAADAIANAVEAGIISGYEDGSFRPDAVINRAEMAVMIARALGWKADAGVLTPFADDGTIPSWAKPFVMAAAQKGILEGREGNRFAPLDTATRAEAVVLLLRVLEAAK</sequence>
<feature type="domain" description="SLH" evidence="3">
    <location>
        <begin position="1448"/>
        <end position="1502"/>
    </location>
</feature>
<proteinExistence type="predicted"/>
<dbReference type="Gene3D" id="2.60.40.2810">
    <property type="match status" value="2"/>
</dbReference>
<dbReference type="InterPro" id="IPR001119">
    <property type="entry name" value="SLH_dom"/>
</dbReference>
<feature type="domain" description="SLH" evidence="3">
    <location>
        <begin position="1322"/>
        <end position="1382"/>
    </location>
</feature>
<evidence type="ECO:0000256" key="2">
    <source>
        <dbReference type="SAM" id="SignalP"/>
    </source>
</evidence>
<name>A0A329MRC4_9BACL</name>
<protein>
    <recommendedName>
        <fullName evidence="3">SLH domain-containing protein</fullName>
    </recommendedName>
</protein>
<accession>A0A329MRC4</accession>
<feature type="compositionally biased region" description="Gly residues" evidence="1">
    <location>
        <begin position="1159"/>
        <end position="1183"/>
    </location>
</feature>
<dbReference type="Gene3D" id="2.60.220.30">
    <property type="match status" value="1"/>
</dbReference>
<dbReference type="InterPro" id="IPR032379">
    <property type="entry name" value="DUF4874"/>
</dbReference>
<dbReference type="OrthoDB" id="9761426at2"/>
<evidence type="ECO:0000313" key="5">
    <source>
        <dbReference type="Proteomes" id="UP000250369"/>
    </source>
</evidence>
<dbReference type="EMBL" id="QMFB01000005">
    <property type="protein sequence ID" value="RAV21273.1"/>
    <property type="molecule type" value="Genomic_DNA"/>
</dbReference>
<feature type="domain" description="SLH" evidence="3">
    <location>
        <begin position="1383"/>
        <end position="1446"/>
    </location>
</feature>
<dbReference type="Pfam" id="PF16116">
    <property type="entry name" value="DUF4832"/>
    <property type="match status" value="2"/>
</dbReference>
<dbReference type="InterPro" id="IPR032267">
    <property type="entry name" value="DUF4832"/>
</dbReference>
<comment type="caution">
    <text evidence="4">The sequence shown here is derived from an EMBL/GenBank/DDBJ whole genome shotgun (WGS) entry which is preliminary data.</text>
</comment>
<evidence type="ECO:0000259" key="3">
    <source>
        <dbReference type="PROSITE" id="PS51272"/>
    </source>
</evidence>
<dbReference type="PANTHER" id="PTHR43308:SF5">
    <property type="entry name" value="S-LAYER PROTEIN _ PEPTIDOGLYCAN ENDO-BETA-N-ACETYLGLUCOSAMINIDASE"/>
    <property type="match status" value="1"/>
</dbReference>
<dbReference type="Pfam" id="PF16173">
    <property type="entry name" value="DUF4874"/>
    <property type="match status" value="2"/>
</dbReference>
<reference evidence="4 5" key="1">
    <citation type="journal article" date="2009" name="Int. J. Syst. Evol. Microbiol.">
        <title>Paenibacillus contaminans sp. nov., isolated from a contaminated laboratory plate.</title>
        <authorList>
            <person name="Chou J.H."/>
            <person name="Lee J.H."/>
            <person name="Lin M.C."/>
            <person name="Chang P.S."/>
            <person name="Arun A.B."/>
            <person name="Young C.C."/>
            <person name="Chen W.M."/>
        </authorList>
    </citation>
    <scope>NUCLEOTIDE SEQUENCE [LARGE SCALE GENOMIC DNA]</scope>
    <source>
        <strain evidence="4 5">CKOBP-6</strain>
    </source>
</reference>
<dbReference type="Gene3D" id="2.60.40.3440">
    <property type="match status" value="1"/>
</dbReference>
<evidence type="ECO:0000256" key="1">
    <source>
        <dbReference type="SAM" id="MobiDB-lite"/>
    </source>
</evidence>
<feature type="region of interest" description="Disordered" evidence="1">
    <location>
        <begin position="1153"/>
        <end position="1189"/>
    </location>
</feature>
<dbReference type="PROSITE" id="PS51272">
    <property type="entry name" value="SLH"/>
    <property type="match status" value="3"/>
</dbReference>